<dbReference type="InterPro" id="IPR035500">
    <property type="entry name" value="NHR-like_dom_sf"/>
</dbReference>
<evidence type="ECO:0000256" key="6">
    <source>
        <dbReference type="ARBA" id="ARBA00023163"/>
    </source>
</evidence>
<comment type="caution">
    <text evidence="10">The sequence shown here is derived from an EMBL/GenBank/DDBJ whole genome shotgun (WGS) entry which is preliminary data.</text>
</comment>
<reference evidence="10" key="1">
    <citation type="submission" date="2023-10" db="EMBL/GenBank/DDBJ databases">
        <title>Genome assembly of Pristionchus species.</title>
        <authorList>
            <person name="Yoshida K."/>
            <person name="Sommer R.J."/>
        </authorList>
    </citation>
    <scope>NUCLEOTIDE SEQUENCE</scope>
    <source>
        <strain evidence="10">RS0144</strain>
    </source>
</reference>
<proteinExistence type="predicted"/>
<dbReference type="EMBL" id="BTSX01000006">
    <property type="protein sequence ID" value="GMT07577.1"/>
    <property type="molecule type" value="Genomic_DNA"/>
</dbReference>
<evidence type="ECO:0000256" key="8">
    <source>
        <dbReference type="ARBA" id="ARBA00023242"/>
    </source>
</evidence>
<organism evidence="10 11">
    <name type="scientific">Pristionchus entomophagus</name>
    <dbReference type="NCBI Taxonomy" id="358040"/>
    <lineage>
        <taxon>Eukaryota</taxon>
        <taxon>Metazoa</taxon>
        <taxon>Ecdysozoa</taxon>
        <taxon>Nematoda</taxon>
        <taxon>Chromadorea</taxon>
        <taxon>Rhabditida</taxon>
        <taxon>Rhabditina</taxon>
        <taxon>Diplogasteromorpha</taxon>
        <taxon>Diplogasteroidea</taxon>
        <taxon>Neodiplogasteridae</taxon>
        <taxon>Pristionchus</taxon>
    </lineage>
</organism>
<evidence type="ECO:0000256" key="7">
    <source>
        <dbReference type="ARBA" id="ARBA00023170"/>
    </source>
</evidence>
<dbReference type="Pfam" id="PF00104">
    <property type="entry name" value="Hormone_recep"/>
    <property type="match status" value="1"/>
</dbReference>
<keyword evidence="4" id="KW-0805">Transcription regulation</keyword>
<dbReference type="InterPro" id="IPR000536">
    <property type="entry name" value="Nucl_hrmn_rcpt_lig-bd"/>
</dbReference>
<dbReference type="GO" id="GO:0043565">
    <property type="term" value="F:sequence-specific DNA binding"/>
    <property type="evidence" value="ECO:0007669"/>
    <property type="project" value="InterPro"/>
</dbReference>
<evidence type="ECO:0000256" key="3">
    <source>
        <dbReference type="ARBA" id="ARBA00022833"/>
    </source>
</evidence>
<protein>
    <recommendedName>
        <fullName evidence="9">Nuclear receptor domain-containing protein</fullName>
    </recommendedName>
</protein>
<gene>
    <name evidence="10" type="ORF">PENTCL1PPCAC_29751</name>
</gene>
<evidence type="ECO:0000256" key="1">
    <source>
        <dbReference type="ARBA" id="ARBA00022723"/>
    </source>
</evidence>
<dbReference type="Pfam" id="PF00105">
    <property type="entry name" value="zf-C4"/>
    <property type="match status" value="1"/>
</dbReference>
<dbReference type="PROSITE" id="PS51030">
    <property type="entry name" value="NUCLEAR_REC_DBD_2"/>
    <property type="match status" value="1"/>
</dbReference>
<evidence type="ECO:0000256" key="2">
    <source>
        <dbReference type="ARBA" id="ARBA00022771"/>
    </source>
</evidence>
<evidence type="ECO:0000259" key="9">
    <source>
        <dbReference type="PROSITE" id="PS51030"/>
    </source>
</evidence>
<feature type="domain" description="Nuclear receptor" evidence="9">
    <location>
        <begin position="21"/>
        <end position="97"/>
    </location>
</feature>
<evidence type="ECO:0000313" key="11">
    <source>
        <dbReference type="Proteomes" id="UP001432027"/>
    </source>
</evidence>
<dbReference type="SUPFAM" id="SSF57716">
    <property type="entry name" value="Glucocorticoid receptor-like (DNA-binding domain)"/>
    <property type="match status" value="1"/>
</dbReference>
<dbReference type="GO" id="GO:0008270">
    <property type="term" value="F:zinc ion binding"/>
    <property type="evidence" value="ECO:0007669"/>
    <property type="project" value="UniProtKB-KW"/>
</dbReference>
<evidence type="ECO:0000313" key="10">
    <source>
        <dbReference type="EMBL" id="GMT07577.1"/>
    </source>
</evidence>
<dbReference type="GO" id="GO:0005634">
    <property type="term" value="C:nucleus"/>
    <property type="evidence" value="ECO:0007669"/>
    <property type="project" value="TreeGrafter"/>
</dbReference>
<keyword evidence="1" id="KW-0479">Metal-binding</keyword>
<accession>A0AAV5ULV9</accession>
<dbReference type="Proteomes" id="UP001432027">
    <property type="component" value="Unassembled WGS sequence"/>
</dbReference>
<dbReference type="Gene3D" id="3.30.50.10">
    <property type="entry name" value="Erythroid Transcription Factor GATA-1, subunit A"/>
    <property type="match status" value="1"/>
</dbReference>
<evidence type="ECO:0000256" key="4">
    <source>
        <dbReference type="ARBA" id="ARBA00023015"/>
    </source>
</evidence>
<sequence>SNTTALLPTRTSKMSFEVVDFRQCLVCYTSISSMRLEMDICRACSLFFTRAKVTGVQYPCRQGTGQCTVAKDGKFACRRCRFDRCVSVGVVYDGPMRIRRTTSVPLLYRVGKEFRAFSERRQARELKLLRTCGVRMPHPTMEIYYVCAPASIQIYTIAIVEALNFFEKAFPTLKQLETKERETIFKDYAVKLNLIAGYHCGKKIWNDFRTKVMCSAITCYDTTVELDLDYCGPAGSKNAILSTLRTHIEDHIAVMVPIFERSRLTETEFHGLSALIMTDHDMQLSEKAHQLIDDIRREIFDNLHLHYTNEMALTDYSIRLGNLMSLNHTVQECCAIFRTFFRFFSAIFDTYMVARSMGEFLLGS</sequence>
<name>A0AAV5ULV9_9BILA</name>
<evidence type="ECO:0000256" key="5">
    <source>
        <dbReference type="ARBA" id="ARBA00023125"/>
    </source>
</evidence>
<dbReference type="PANTHER" id="PTHR46011">
    <property type="entry name" value="NUCLEAR HORMONE RECEPTOR FAMILY MEMBER NHR-86-RELATED"/>
    <property type="match status" value="1"/>
</dbReference>
<dbReference type="SUPFAM" id="SSF48508">
    <property type="entry name" value="Nuclear receptor ligand-binding domain"/>
    <property type="match status" value="1"/>
</dbReference>
<dbReference type="SMART" id="SM00430">
    <property type="entry name" value="HOLI"/>
    <property type="match status" value="1"/>
</dbReference>
<keyword evidence="5" id="KW-0238">DNA-binding</keyword>
<dbReference type="PANTHER" id="PTHR46011:SF6">
    <property type="entry name" value="HIGH ZINC ACTIVATED NUCLEAR RECEPTOR PROTEIN"/>
    <property type="match status" value="1"/>
</dbReference>
<keyword evidence="7" id="KW-0675">Receptor</keyword>
<dbReference type="SMART" id="SM00399">
    <property type="entry name" value="ZnF_C4"/>
    <property type="match status" value="1"/>
</dbReference>
<keyword evidence="8" id="KW-0539">Nucleus</keyword>
<keyword evidence="11" id="KW-1185">Reference proteome</keyword>
<dbReference type="GO" id="GO:0003700">
    <property type="term" value="F:DNA-binding transcription factor activity"/>
    <property type="evidence" value="ECO:0007669"/>
    <property type="project" value="InterPro"/>
</dbReference>
<dbReference type="AlphaFoldDB" id="A0AAV5ULV9"/>
<dbReference type="InterPro" id="IPR001628">
    <property type="entry name" value="Znf_hrmn_rcpt"/>
</dbReference>
<keyword evidence="6" id="KW-0804">Transcription</keyword>
<feature type="non-terminal residue" evidence="10">
    <location>
        <position position="1"/>
    </location>
</feature>
<keyword evidence="3" id="KW-0862">Zinc</keyword>
<keyword evidence="2" id="KW-0863">Zinc-finger</keyword>
<dbReference type="Gene3D" id="1.10.565.10">
    <property type="entry name" value="Retinoid X Receptor"/>
    <property type="match status" value="1"/>
</dbReference>
<dbReference type="InterPro" id="IPR013088">
    <property type="entry name" value="Znf_NHR/GATA"/>
</dbReference>